<dbReference type="InterPro" id="IPR001024">
    <property type="entry name" value="PLAT/LH2_dom"/>
</dbReference>
<dbReference type="EMBL" id="JAZGQO010000007">
    <property type="protein sequence ID" value="KAK6180860.1"/>
    <property type="molecule type" value="Genomic_DNA"/>
</dbReference>
<organism evidence="4 5">
    <name type="scientific">Patella caerulea</name>
    <name type="common">Rayed Mediterranean limpet</name>
    <dbReference type="NCBI Taxonomy" id="87958"/>
    <lineage>
        <taxon>Eukaryota</taxon>
        <taxon>Metazoa</taxon>
        <taxon>Spiralia</taxon>
        <taxon>Lophotrochozoa</taxon>
        <taxon>Mollusca</taxon>
        <taxon>Gastropoda</taxon>
        <taxon>Patellogastropoda</taxon>
        <taxon>Patelloidea</taxon>
        <taxon>Patellidae</taxon>
        <taxon>Patella</taxon>
    </lineage>
</organism>
<dbReference type="AlphaFoldDB" id="A0AAN8JSQ9"/>
<sequence>MYDNTYYDDYYEGGYENERTNGYDYDGRSGYGYDREEEYPAQHLNDDVRLTWAGPISTSLYGKHIQELSRKTESNLDRLRSTMSCSDLYKPSQKNSKLNLNSMFSVNNSGPYSISSASIDDTSSISSTGFNFCYLCSTLEEHQKNHLHNHPKKAKKPGKPRIEYIAPIPHVKRKPREPLKASHEALYKVVVYVGDVPGASSDANVFVSIIGSRDELPKQRLCRGKKTTKFCFVRGAIEKFYVKGPKLGNLRVLTIEHDGFEKRHGLYLDKIEVTDMTNDLTWVFVCKKWLSLHHGDYCIRRDLEAVQKEQVVKEYEITAVTGNKRLAGTDARVFLTLQGTQKTSQKIHLNRGKSGKDHFNKGGTDKFLISLRDIGEIKSIRVEHDGKGFADGWLLDKIMIKNTADPKETYYFLYGGWIATDEGDGSLWRDIKAKRKLDKILLKGRNISYQVTVRTGEVKYAGTDANVFIQFVGPKGSTKQLKLDDSRNNFENGMVETFEVTGIDVGDLDHIVIGHDNTGMGAGWFLDYVIVKKYFTKPQIKEKIEKLRSGKEDGRQDEGQDVDKYVAMGRRRSSMSRKNSRKSFDEDDDEDRKDRRRNRSRSKLDAEEIFDRDGNVVKVPFYEEYYFDHNQWLATNEGDGLTQREVKPSRKQIYYSEKVDL</sequence>
<keyword evidence="5" id="KW-1185">Reference proteome</keyword>
<feature type="compositionally biased region" description="Basic and acidic residues" evidence="2">
    <location>
        <begin position="546"/>
        <end position="564"/>
    </location>
</feature>
<evidence type="ECO:0000256" key="2">
    <source>
        <dbReference type="SAM" id="MobiDB-lite"/>
    </source>
</evidence>
<dbReference type="Gene3D" id="2.60.60.20">
    <property type="entry name" value="PLAT/LH2 domain"/>
    <property type="match status" value="1"/>
</dbReference>
<feature type="region of interest" description="Disordered" evidence="2">
    <location>
        <begin position="546"/>
        <end position="601"/>
    </location>
</feature>
<evidence type="ECO:0000313" key="5">
    <source>
        <dbReference type="Proteomes" id="UP001347796"/>
    </source>
</evidence>
<dbReference type="Pfam" id="PF01477">
    <property type="entry name" value="PLAT"/>
    <property type="match status" value="3"/>
</dbReference>
<comment type="caution">
    <text evidence="1">Lacks conserved residue(s) required for the propagation of feature annotation.</text>
</comment>
<dbReference type="Proteomes" id="UP001347796">
    <property type="component" value="Unassembled WGS sequence"/>
</dbReference>
<dbReference type="SMART" id="SM00308">
    <property type="entry name" value="LH2"/>
    <property type="match status" value="2"/>
</dbReference>
<dbReference type="Gene3D" id="2.40.180.10">
    <property type="entry name" value="Catalase core domain"/>
    <property type="match status" value="2"/>
</dbReference>
<dbReference type="PROSITE" id="PS50095">
    <property type="entry name" value="PLAT"/>
    <property type="match status" value="3"/>
</dbReference>
<evidence type="ECO:0000256" key="1">
    <source>
        <dbReference type="PROSITE-ProRule" id="PRU00152"/>
    </source>
</evidence>
<name>A0AAN8JSQ9_PATCE</name>
<comment type="caution">
    <text evidence="4">The sequence shown here is derived from an EMBL/GenBank/DDBJ whole genome shotgun (WGS) entry which is preliminary data.</text>
</comment>
<reference evidence="4 5" key="1">
    <citation type="submission" date="2024-01" db="EMBL/GenBank/DDBJ databases">
        <title>The genome of the rayed Mediterranean limpet Patella caerulea (Linnaeus, 1758).</title>
        <authorList>
            <person name="Anh-Thu Weber A."/>
            <person name="Halstead-Nussloch G."/>
        </authorList>
    </citation>
    <scope>NUCLEOTIDE SEQUENCE [LARGE SCALE GENOMIC DNA]</scope>
    <source>
        <strain evidence="4">AATW-2023a</strain>
        <tissue evidence="4">Whole specimen</tissue>
    </source>
</reference>
<dbReference type="InterPro" id="IPR052970">
    <property type="entry name" value="Inner_ear_hair_cell_LOXHD"/>
</dbReference>
<dbReference type="CDD" id="cd01756">
    <property type="entry name" value="PLAT_repeat"/>
    <property type="match status" value="1"/>
</dbReference>
<feature type="domain" description="PLAT" evidence="3">
    <location>
        <begin position="185"/>
        <end position="304"/>
    </location>
</feature>
<proteinExistence type="predicted"/>
<feature type="domain" description="PLAT" evidence="3">
    <location>
        <begin position="313"/>
        <end position="432"/>
    </location>
</feature>
<protein>
    <recommendedName>
        <fullName evidence="3">PLAT domain-containing protein</fullName>
    </recommendedName>
</protein>
<evidence type="ECO:0000313" key="4">
    <source>
        <dbReference type="EMBL" id="KAK6180860.1"/>
    </source>
</evidence>
<dbReference type="InterPro" id="IPR036392">
    <property type="entry name" value="PLAT/LH2_dom_sf"/>
</dbReference>
<accession>A0AAN8JSQ9</accession>
<feature type="compositionally biased region" description="Basic residues" evidence="2">
    <location>
        <begin position="569"/>
        <end position="581"/>
    </location>
</feature>
<dbReference type="PANTHER" id="PTHR45901">
    <property type="entry name" value="PROTEIN CBG12474"/>
    <property type="match status" value="1"/>
</dbReference>
<dbReference type="PANTHER" id="PTHR45901:SF4">
    <property type="entry name" value="PLAT DOMAIN-CONTAINING PROTEIN"/>
    <property type="match status" value="1"/>
</dbReference>
<gene>
    <name evidence="4" type="ORF">SNE40_008836</name>
</gene>
<feature type="domain" description="PLAT" evidence="3">
    <location>
        <begin position="447"/>
        <end position="562"/>
    </location>
</feature>
<evidence type="ECO:0000259" key="3">
    <source>
        <dbReference type="PROSITE" id="PS50095"/>
    </source>
</evidence>
<dbReference type="SUPFAM" id="SSF49723">
    <property type="entry name" value="Lipase/lipooxygenase domain (PLAT/LH2 domain)"/>
    <property type="match status" value="3"/>
</dbReference>